<reference evidence="3" key="1">
    <citation type="journal article" date="2013" name="Genetics">
        <title>The draft genome and transcriptome of Panagrellus redivivus are shaped by the harsh demands of a free-living lifestyle.</title>
        <authorList>
            <person name="Srinivasan J."/>
            <person name="Dillman A.R."/>
            <person name="Macchietto M.G."/>
            <person name="Heikkinen L."/>
            <person name="Lakso M."/>
            <person name="Fracchia K.M."/>
            <person name="Antoshechkin I."/>
            <person name="Mortazavi A."/>
            <person name="Wong G."/>
            <person name="Sternberg P.W."/>
        </authorList>
    </citation>
    <scope>NUCLEOTIDE SEQUENCE [LARGE SCALE GENOMIC DNA]</scope>
    <source>
        <strain evidence="3">MT8872</strain>
    </source>
</reference>
<dbReference type="WBParaSite" id="Pan_g15431.t1">
    <property type="protein sequence ID" value="Pan_g15431.t1"/>
    <property type="gene ID" value="Pan_g15431"/>
</dbReference>
<feature type="region of interest" description="Disordered" evidence="1">
    <location>
        <begin position="28"/>
        <end position="65"/>
    </location>
</feature>
<name>A0A7E4V1I0_PANRE</name>
<dbReference type="Proteomes" id="UP000492821">
    <property type="component" value="Unassembled WGS sequence"/>
</dbReference>
<feature type="chain" id="PRO_5028956253" evidence="2">
    <location>
        <begin position="22"/>
        <end position="165"/>
    </location>
</feature>
<keyword evidence="3" id="KW-1185">Reference proteome</keyword>
<sequence>MAQLTLIFVCFLSLGIYSVTGCLRTSTASSSGGEIPIPTTQIPTVSSAPRSTLTPTLTTTTSSTTTRAPCEQRENLALFYIQEDVVFSTSNGDPVSSCLDCDNGRAEYFASSTSATPSIVYTTEAGPVGPECPNFCVCDWNGECFRSTASTTTVSFYPYCSAGTC</sequence>
<reference evidence="4" key="2">
    <citation type="submission" date="2020-10" db="UniProtKB">
        <authorList>
            <consortium name="WormBaseParasite"/>
        </authorList>
    </citation>
    <scope>IDENTIFICATION</scope>
</reference>
<dbReference type="AlphaFoldDB" id="A0A7E4V1I0"/>
<protein>
    <submittedName>
        <fullName evidence="4">Secreted protein</fullName>
    </submittedName>
</protein>
<accession>A0A7E4V1I0</accession>
<feature type="compositionally biased region" description="Polar residues" evidence="1">
    <location>
        <begin position="28"/>
        <end position="45"/>
    </location>
</feature>
<proteinExistence type="predicted"/>
<feature type="signal peptide" evidence="2">
    <location>
        <begin position="1"/>
        <end position="21"/>
    </location>
</feature>
<evidence type="ECO:0000313" key="4">
    <source>
        <dbReference type="WBParaSite" id="Pan_g15431.t1"/>
    </source>
</evidence>
<evidence type="ECO:0000313" key="3">
    <source>
        <dbReference type="Proteomes" id="UP000492821"/>
    </source>
</evidence>
<keyword evidence="2" id="KW-0732">Signal</keyword>
<evidence type="ECO:0000256" key="1">
    <source>
        <dbReference type="SAM" id="MobiDB-lite"/>
    </source>
</evidence>
<feature type="compositionally biased region" description="Low complexity" evidence="1">
    <location>
        <begin position="46"/>
        <end position="65"/>
    </location>
</feature>
<organism evidence="3 4">
    <name type="scientific">Panagrellus redivivus</name>
    <name type="common">Microworm</name>
    <dbReference type="NCBI Taxonomy" id="6233"/>
    <lineage>
        <taxon>Eukaryota</taxon>
        <taxon>Metazoa</taxon>
        <taxon>Ecdysozoa</taxon>
        <taxon>Nematoda</taxon>
        <taxon>Chromadorea</taxon>
        <taxon>Rhabditida</taxon>
        <taxon>Tylenchina</taxon>
        <taxon>Panagrolaimomorpha</taxon>
        <taxon>Panagrolaimoidea</taxon>
        <taxon>Panagrolaimidae</taxon>
        <taxon>Panagrellus</taxon>
    </lineage>
</organism>
<evidence type="ECO:0000256" key="2">
    <source>
        <dbReference type="SAM" id="SignalP"/>
    </source>
</evidence>